<dbReference type="SMART" id="SM00360">
    <property type="entry name" value="RRM"/>
    <property type="match status" value="1"/>
</dbReference>
<protein>
    <submittedName>
        <fullName evidence="4">RNA-directed DNA polymerase, eukaryota, reverse transcriptase zinc-binding domain protein</fullName>
    </submittedName>
</protein>
<keyword evidence="2" id="KW-0175">Coiled coil</keyword>
<dbReference type="SUPFAM" id="SSF54928">
    <property type="entry name" value="RNA-binding domain, RBD"/>
    <property type="match status" value="1"/>
</dbReference>
<dbReference type="InterPro" id="IPR026960">
    <property type="entry name" value="RVT-Znf"/>
</dbReference>
<feature type="domain" description="RRM" evidence="3">
    <location>
        <begin position="16"/>
        <end position="93"/>
    </location>
</feature>
<name>A0ABQ5BCW8_9ASTR</name>
<dbReference type="PANTHER" id="PTHR36617">
    <property type="entry name" value="PROTEIN, PUTATIVE-RELATED"/>
    <property type="match status" value="1"/>
</dbReference>
<dbReference type="Proteomes" id="UP001151760">
    <property type="component" value="Unassembled WGS sequence"/>
</dbReference>
<dbReference type="CDD" id="cd00590">
    <property type="entry name" value="RRM_SF"/>
    <property type="match status" value="1"/>
</dbReference>
<gene>
    <name evidence="4" type="ORF">Tco_0859518</name>
</gene>
<keyword evidence="4" id="KW-0548">Nucleotidyltransferase</keyword>
<reference evidence="4" key="1">
    <citation type="journal article" date="2022" name="Int. J. Mol. Sci.">
        <title>Draft Genome of Tanacetum Coccineum: Genomic Comparison of Closely Related Tanacetum-Family Plants.</title>
        <authorList>
            <person name="Yamashiro T."/>
            <person name="Shiraishi A."/>
            <person name="Nakayama K."/>
            <person name="Satake H."/>
        </authorList>
    </citation>
    <scope>NUCLEOTIDE SEQUENCE</scope>
</reference>
<comment type="caution">
    <text evidence="4">The sequence shown here is derived from an EMBL/GenBank/DDBJ whole genome shotgun (WGS) entry which is preliminary data.</text>
</comment>
<proteinExistence type="predicted"/>
<dbReference type="Pfam" id="PF00076">
    <property type="entry name" value="RRM_1"/>
    <property type="match status" value="1"/>
</dbReference>
<keyword evidence="5" id="KW-1185">Reference proteome</keyword>
<dbReference type="Pfam" id="PF13966">
    <property type="entry name" value="zf-RVT"/>
    <property type="match status" value="1"/>
</dbReference>
<dbReference type="EMBL" id="BQNB010013150">
    <property type="protein sequence ID" value="GJT12476.1"/>
    <property type="molecule type" value="Genomic_DNA"/>
</dbReference>
<organism evidence="4 5">
    <name type="scientific">Tanacetum coccineum</name>
    <dbReference type="NCBI Taxonomy" id="301880"/>
    <lineage>
        <taxon>Eukaryota</taxon>
        <taxon>Viridiplantae</taxon>
        <taxon>Streptophyta</taxon>
        <taxon>Embryophyta</taxon>
        <taxon>Tracheophyta</taxon>
        <taxon>Spermatophyta</taxon>
        <taxon>Magnoliopsida</taxon>
        <taxon>eudicotyledons</taxon>
        <taxon>Gunneridae</taxon>
        <taxon>Pentapetalae</taxon>
        <taxon>asterids</taxon>
        <taxon>campanulids</taxon>
        <taxon>Asterales</taxon>
        <taxon>Asteraceae</taxon>
        <taxon>Asteroideae</taxon>
        <taxon>Anthemideae</taxon>
        <taxon>Anthemidinae</taxon>
        <taxon>Tanacetum</taxon>
    </lineage>
</organism>
<evidence type="ECO:0000256" key="1">
    <source>
        <dbReference type="PROSITE-ProRule" id="PRU00176"/>
    </source>
</evidence>
<accession>A0ABQ5BCW8</accession>
<evidence type="ECO:0000259" key="3">
    <source>
        <dbReference type="PROSITE" id="PS50102"/>
    </source>
</evidence>
<dbReference type="InterPro" id="IPR000504">
    <property type="entry name" value="RRM_dom"/>
</dbReference>
<keyword evidence="1" id="KW-0694">RNA-binding</keyword>
<evidence type="ECO:0000313" key="4">
    <source>
        <dbReference type="EMBL" id="GJT12476.1"/>
    </source>
</evidence>
<dbReference type="InterPro" id="IPR035979">
    <property type="entry name" value="RBD_domain_sf"/>
</dbReference>
<dbReference type="PANTHER" id="PTHR36617:SF5">
    <property type="entry name" value="OS05G0421675 PROTEIN"/>
    <property type="match status" value="1"/>
</dbReference>
<dbReference type="InterPro" id="IPR012677">
    <property type="entry name" value="Nucleotide-bd_a/b_plait_sf"/>
</dbReference>
<keyword evidence="4" id="KW-0695">RNA-directed DNA polymerase</keyword>
<evidence type="ECO:0000313" key="5">
    <source>
        <dbReference type="Proteomes" id="UP001151760"/>
    </source>
</evidence>
<dbReference type="PROSITE" id="PS50102">
    <property type="entry name" value="RRM"/>
    <property type="match status" value="1"/>
</dbReference>
<dbReference type="Gene3D" id="3.30.70.330">
    <property type="match status" value="1"/>
</dbReference>
<sequence length="806" mass="92483">MGSFITKEDDVAKISTSVFITNFPESCSANELFQSCKQYDHVVDTFIPTKRSKNGRRFGFVRFINVFNEERLVNNLCTVWIDHFKLHANIARFHRPPLKEKNVIPKKDGGGQNKFGIRESEVPSALVLNDEYLLSKDLSKSLLGKVKQFVSIANLRKAVSNEGFVDIKIQYMVELWVLLEFGSEDSMKLFQDNDSCQRNPGLGFLTSWRNNDEEPSDVGLMGDWSVCGGKSKSINFVNLSDHKAEEANKDGHGIVVNKNSKEVYQVWLCYGHFKSSGVASDKQMLWDYLTYEIDKWKGEVVIMGDFNEGFNKVVEDAWREGPCDKTNAMLNMMMKLKFLKAEIQEWNKSNMLSVKNVKAKYKEELEALEAIIDRGDGNEEIVNKRTEVVNNIQKFDKIHSSEMAQKAKIIENDVYDAVKYFFTYGNIPKGCNSSFIALIPKIPDANMVKDFRPISLIGSLYKIIAKILVNRLVAVLGDIVNEGHDINSNKASWVNWKKVLASKEKGGLGVSSLFALNRGLMFKWIWRFYTQNTLLWVRVVKAIHGDDGNVGGHVKSGAKSCWLDIVRETHALKTKGINLLDCMHVKLGNGDKTVFWEDIWIDGKTLKNRFPRIYSLESCKLITVGAKLAQPSLEYSFRRNPRGGVEQDQFNELSALVHDVSLIPMSDRWKWDLESSGDFSVASVRKIIDDKSLSDVDSKTRWIKYVPIKVNVHAWKVKTDSLSTRFNVSRRCIDIDSIMCAICDNGVETSRHLFFYCCMVRQIVRKITRWWDVPYVEVESYEDWYNWLVNLQISSMHKQMRYFLMM</sequence>
<feature type="coiled-coil region" evidence="2">
    <location>
        <begin position="351"/>
        <end position="378"/>
    </location>
</feature>
<dbReference type="GO" id="GO:0003964">
    <property type="term" value="F:RNA-directed DNA polymerase activity"/>
    <property type="evidence" value="ECO:0007669"/>
    <property type="project" value="UniProtKB-KW"/>
</dbReference>
<reference evidence="4" key="2">
    <citation type="submission" date="2022-01" db="EMBL/GenBank/DDBJ databases">
        <authorList>
            <person name="Yamashiro T."/>
            <person name="Shiraishi A."/>
            <person name="Satake H."/>
            <person name="Nakayama K."/>
        </authorList>
    </citation>
    <scope>NUCLEOTIDE SEQUENCE</scope>
</reference>
<evidence type="ECO:0000256" key="2">
    <source>
        <dbReference type="SAM" id="Coils"/>
    </source>
</evidence>
<keyword evidence="4" id="KW-0808">Transferase</keyword>